<dbReference type="OrthoDB" id="9786443at2"/>
<evidence type="ECO:0000313" key="1">
    <source>
        <dbReference type="EMBL" id="PEG29567.1"/>
    </source>
</evidence>
<reference evidence="1 2" key="1">
    <citation type="submission" date="2017-10" db="EMBL/GenBank/DDBJ databases">
        <title>Effective Description of Clostridium neonatale sp. nov. linked to necrotizing enterocolitis in neonates and a clarification of species assignable to the genus Clostridium (Prazmowski 1880) emend. Lawson and Rainey 2016.</title>
        <authorList>
            <person name="Bernard K."/>
            <person name="Burdz T."/>
            <person name="Wiebe D."/>
            <person name="Balcewich B."/>
            <person name="Alfa M."/>
            <person name="Bernier A.-M."/>
        </authorList>
    </citation>
    <scope>NUCLEOTIDE SEQUENCE [LARGE SCALE GENOMIC DNA]</scope>
    <source>
        <strain evidence="1 2">LCDC99A005</strain>
    </source>
</reference>
<gene>
    <name evidence="1" type="ORF">CQ394_16640</name>
</gene>
<dbReference type="EMBL" id="PDCJ01000003">
    <property type="protein sequence ID" value="PEG29567.1"/>
    <property type="molecule type" value="Genomic_DNA"/>
</dbReference>
<dbReference type="InterPro" id="IPR011051">
    <property type="entry name" value="RmlC_Cupin_sf"/>
</dbReference>
<dbReference type="InterPro" id="IPR014710">
    <property type="entry name" value="RmlC-like_jellyroll"/>
</dbReference>
<organism evidence="1 2">
    <name type="scientific">Clostridium neonatale</name>
    <dbReference type="NCBI Taxonomy" id="137838"/>
    <lineage>
        <taxon>Bacteria</taxon>
        <taxon>Bacillati</taxon>
        <taxon>Bacillota</taxon>
        <taxon>Clostridia</taxon>
        <taxon>Eubacteriales</taxon>
        <taxon>Clostridiaceae</taxon>
        <taxon>Clostridium</taxon>
    </lineage>
</organism>
<dbReference type="Proteomes" id="UP000220840">
    <property type="component" value="Unassembled WGS sequence"/>
</dbReference>
<sequence>MNYDIKIITKQENTPTFWYGGMSAELTTYPPSSSFAKRDFLWRLGFAKIDIPESNFSALPGVSRHLMVTNGKMTIEHVGQYTKILSELEVDNFIGDFETKTHGICSVFNLMTRENYKGSLFPLIINHKSSHELSHSISYNEEIVSVCLYPLAGSFKIIINNHSFAIHTGDLLRIDCMESDSSVKFNLVNESYEHCKIIVSIIYK</sequence>
<dbReference type="Pfam" id="PF05962">
    <property type="entry name" value="HutD"/>
    <property type="match status" value="1"/>
</dbReference>
<name>A0A2A7MDE9_9CLOT</name>
<dbReference type="RefSeq" id="WP_058293468.1">
    <property type="nucleotide sequence ID" value="NZ_CAMRXG010000043.1"/>
</dbReference>
<dbReference type="InterPro" id="IPR010282">
    <property type="entry name" value="Uncharacterised_HutD/Ves"/>
</dbReference>
<dbReference type="Gene3D" id="2.60.120.10">
    <property type="entry name" value="Jelly Rolls"/>
    <property type="match status" value="1"/>
</dbReference>
<dbReference type="SUPFAM" id="SSF51182">
    <property type="entry name" value="RmlC-like cupins"/>
    <property type="match status" value="1"/>
</dbReference>
<dbReference type="PANTHER" id="PTHR37943">
    <property type="entry name" value="PROTEIN VES"/>
    <property type="match status" value="1"/>
</dbReference>
<accession>A0A2A7MDE9</accession>
<dbReference type="STRING" id="137838.GCA_001458595_00507"/>
<evidence type="ECO:0000313" key="2">
    <source>
        <dbReference type="Proteomes" id="UP000220840"/>
    </source>
</evidence>
<dbReference type="PANTHER" id="PTHR37943:SF1">
    <property type="entry name" value="PROTEIN VES"/>
    <property type="match status" value="1"/>
</dbReference>
<dbReference type="AlphaFoldDB" id="A0A2A7MDE9"/>
<proteinExistence type="predicted"/>
<comment type="caution">
    <text evidence="1">The sequence shown here is derived from an EMBL/GenBank/DDBJ whole genome shotgun (WGS) entry which is preliminary data.</text>
</comment>
<keyword evidence="2" id="KW-1185">Reference proteome</keyword>
<protein>
    <submittedName>
        <fullName evidence="1">HutD-family protein</fullName>
    </submittedName>
</protein>